<feature type="signal peptide" evidence="1">
    <location>
        <begin position="1"/>
        <end position="22"/>
    </location>
</feature>
<dbReference type="InterPro" id="IPR032347">
    <property type="entry name" value="DUF4864"/>
</dbReference>
<proteinExistence type="predicted"/>
<evidence type="ECO:0000313" key="2">
    <source>
        <dbReference type="EMBL" id="MAH63488.1"/>
    </source>
</evidence>
<sequence>MMFKRLMLCLLFCFLISVLTWAEEKSTEESRNKDKIIAVIDAQLEAFRSGDAEKAYSFATPGIQRQFTNSSIFMQMVKNGYNVLRQPVKVEYQDLREHFGVKIQSVKLTDLNGFTFQAFYQMEQQNSGEWRIGGCKIQQSELDKI</sequence>
<feature type="chain" id="PRO_5014718943" evidence="1">
    <location>
        <begin position="23"/>
        <end position="145"/>
    </location>
</feature>
<reference evidence="3" key="1">
    <citation type="submission" date="2017-09" db="EMBL/GenBank/DDBJ databases">
        <title>The Reconstruction of 2,631 Draft Metagenome-Assembled Genomes from the Global Oceans.</title>
        <authorList>
            <person name="Tully B.J."/>
            <person name="Graham E.D."/>
            <person name="Heidelberg J.F."/>
        </authorList>
    </citation>
    <scope>NUCLEOTIDE SEQUENCE [LARGE SCALE GENOMIC DNA]</scope>
</reference>
<keyword evidence="1" id="KW-0732">Signal</keyword>
<dbReference type="EMBL" id="NZEX01000096">
    <property type="protein sequence ID" value="MAH63488.1"/>
    <property type="molecule type" value="Genomic_DNA"/>
</dbReference>
<protein>
    <submittedName>
        <fullName evidence="2">DUF4864 domain-containing protein</fullName>
    </submittedName>
</protein>
<comment type="caution">
    <text evidence="2">The sequence shown here is derived from an EMBL/GenBank/DDBJ whole genome shotgun (WGS) entry which is preliminary data.</text>
</comment>
<dbReference type="Proteomes" id="UP000226525">
    <property type="component" value="Unassembled WGS sequence"/>
</dbReference>
<evidence type="ECO:0000313" key="3">
    <source>
        <dbReference type="Proteomes" id="UP000226525"/>
    </source>
</evidence>
<dbReference type="Pfam" id="PF16156">
    <property type="entry name" value="DUF4864"/>
    <property type="match status" value="1"/>
</dbReference>
<name>A0A2D6YJW7_9DELT</name>
<gene>
    <name evidence="2" type="ORF">CMN54_08610</name>
</gene>
<dbReference type="AlphaFoldDB" id="A0A2D6YJW7"/>
<evidence type="ECO:0000256" key="1">
    <source>
        <dbReference type="SAM" id="SignalP"/>
    </source>
</evidence>
<organism evidence="2 3">
    <name type="scientific">SAR324 cluster bacterium</name>
    <dbReference type="NCBI Taxonomy" id="2024889"/>
    <lineage>
        <taxon>Bacteria</taxon>
        <taxon>Deltaproteobacteria</taxon>
        <taxon>SAR324 cluster</taxon>
    </lineage>
</organism>
<accession>A0A2D6YJW7</accession>